<gene>
    <name evidence="1" type="ORF">SAMN00120144_0947</name>
</gene>
<protein>
    <submittedName>
        <fullName evidence="1">Transposase, IS4 family protein</fullName>
    </submittedName>
</protein>
<name>A0A1W1V876_9BACT</name>
<keyword evidence="2" id="KW-1185">Reference proteome</keyword>
<evidence type="ECO:0000313" key="2">
    <source>
        <dbReference type="Proteomes" id="UP000192266"/>
    </source>
</evidence>
<organism evidence="1 2">
    <name type="scientific">Hymenobacter roseosalivarius DSM 11622</name>
    <dbReference type="NCBI Taxonomy" id="645990"/>
    <lineage>
        <taxon>Bacteria</taxon>
        <taxon>Pseudomonadati</taxon>
        <taxon>Bacteroidota</taxon>
        <taxon>Cytophagia</taxon>
        <taxon>Cytophagales</taxon>
        <taxon>Hymenobacteraceae</taxon>
        <taxon>Hymenobacter</taxon>
    </lineage>
</organism>
<sequence>MGMETCTLDLYTHYLLSSTGPTTATGLSRLLDGTLSHDHIPRWLSSAAWGSADIWRQAKPLIRQAEAQRLAEEFAVLIVDDFILEKAHTDANEVIGTHWDHGQ</sequence>
<evidence type="ECO:0000313" key="1">
    <source>
        <dbReference type="EMBL" id="SMB89552.1"/>
    </source>
</evidence>
<dbReference type="AlphaFoldDB" id="A0A1W1V876"/>
<dbReference type="EMBL" id="FWWW01000052">
    <property type="protein sequence ID" value="SMB89552.1"/>
    <property type="molecule type" value="Genomic_DNA"/>
</dbReference>
<accession>A0A1W1V876</accession>
<dbReference type="Proteomes" id="UP000192266">
    <property type="component" value="Unassembled WGS sequence"/>
</dbReference>
<proteinExistence type="predicted"/>
<reference evidence="1 2" key="1">
    <citation type="submission" date="2017-04" db="EMBL/GenBank/DDBJ databases">
        <authorList>
            <person name="Afonso C.L."/>
            <person name="Miller P.J."/>
            <person name="Scott M.A."/>
            <person name="Spackman E."/>
            <person name="Goraichik I."/>
            <person name="Dimitrov K.M."/>
            <person name="Suarez D.L."/>
            <person name="Swayne D.E."/>
        </authorList>
    </citation>
    <scope>NUCLEOTIDE SEQUENCE [LARGE SCALE GENOMIC DNA]</scope>
    <source>
        <strain evidence="1 2">DSM 11622</strain>
    </source>
</reference>